<reference evidence="2 3" key="1">
    <citation type="submission" date="2019-03" db="EMBL/GenBank/DDBJ databases">
        <title>Draft genome sequences of novel Actinobacteria.</title>
        <authorList>
            <person name="Sahin N."/>
            <person name="Ay H."/>
            <person name="Saygin H."/>
        </authorList>
    </citation>
    <scope>NUCLEOTIDE SEQUENCE [LARGE SCALE GENOMIC DNA]</scope>
    <source>
        <strain evidence="2 3">H3C3</strain>
    </source>
</reference>
<gene>
    <name evidence="2" type="ORF">E1298_15275</name>
</gene>
<comment type="caution">
    <text evidence="2">The sequence shown here is derived from an EMBL/GenBank/DDBJ whole genome shotgun (WGS) entry which is preliminary data.</text>
</comment>
<evidence type="ECO:0000256" key="1">
    <source>
        <dbReference type="SAM" id="SignalP"/>
    </source>
</evidence>
<evidence type="ECO:0000313" key="3">
    <source>
        <dbReference type="Proteomes" id="UP000294513"/>
    </source>
</evidence>
<feature type="signal peptide" evidence="1">
    <location>
        <begin position="1"/>
        <end position="18"/>
    </location>
</feature>
<dbReference type="RefSeq" id="WP_131893629.1">
    <property type="nucleotide sequence ID" value="NZ_SMKU01000065.1"/>
</dbReference>
<protein>
    <recommendedName>
        <fullName evidence="4">Lipoprotein</fullName>
    </recommendedName>
</protein>
<dbReference type="EMBL" id="SMKU01000065">
    <property type="protein sequence ID" value="TDD88369.1"/>
    <property type="molecule type" value="Genomic_DNA"/>
</dbReference>
<dbReference type="Proteomes" id="UP000294513">
    <property type="component" value="Unassembled WGS sequence"/>
</dbReference>
<dbReference type="OrthoDB" id="3629459at2"/>
<keyword evidence="1" id="KW-0732">Signal</keyword>
<name>A0A4R5BQW6_9ACTN</name>
<evidence type="ECO:0008006" key="4">
    <source>
        <dbReference type="Google" id="ProtNLM"/>
    </source>
</evidence>
<sequence length="177" mass="17963">MVKFVMCGALLAGVVALAGCGSGDGEAAASGAAPPSASVSKASRPLTARQVMAALKAAGAPIGKVTVYTAENDPNGKLGRPGQYTSKAASVDRRVPASKVVGAEPGAVDFGCGVEVFPDEASARARSEFIQQAQKSLQGMAGSEYDYLRGGVLLRVTGHLTPRQAAVYQRALNKAAL</sequence>
<evidence type="ECO:0000313" key="2">
    <source>
        <dbReference type="EMBL" id="TDD88369.1"/>
    </source>
</evidence>
<dbReference type="AlphaFoldDB" id="A0A4R5BQW6"/>
<dbReference type="PROSITE" id="PS51257">
    <property type="entry name" value="PROKAR_LIPOPROTEIN"/>
    <property type="match status" value="1"/>
</dbReference>
<proteinExistence type="predicted"/>
<feature type="chain" id="PRO_5038335381" description="Lipoprotein" evidence="1">
    <location>
        <begin position="19"/>
        <end position="177"/>
    </location>
</feature>
<accession>A0A4R5BQW6</accession>
<keyword evidence="3" id="KW-1185">Reference proteome</keyword>
<organism evidence="2 3">
    <name type="scientific">Actinomadura rubrisoli</name>
    <dbReference type="NCBI Taxonomy" id="2530368"/>
    <lineage>
        <taxon>Bacteria</taxon>
        <taxon>Bacillati</taxon>
        <taxon>Actinomycetota</taxon>
        <taxon>Actinomycetes</taxon>
        <taxon>Streptosporangiales</taxon>
        <taxon>Thermomonosporaceae</taxon>
        <taxon>Actinomadura</taxon>
    </lineage>
</organism>